<feature type="transmembrane region" description="Helical" evidence="1">
    <location>
        <begin position="12"/>
        <end position="32"/>
    </location>
</feature>
<dbReference type="Proteomes" id="UP001178508">
    <property type="component" value="Chromosome 18"/>
</dbReference>
<evidence type="ECO:0000256" key="1">
    <source>
        <dbReference type="SAM" id="Phobius"/>
    </source>
</evidence>
<proteinExistence type="predicted"/>
<organism evidence="2 3">
    <name type="scientific">Xyrichtys novacula</name>
    <name type="common">Pearly razorfish</name>
    <name type="synonym">Hemipteronotus novacula</name>
    <dbReference type="NCBI Taxonomy" id="13765"/>
    <lineage>
        <taxon>Eukaryota</taxon>
        <taxon>Metazoa</taxon>
        <taxon>Chordata</taxon>
        <taxon>Craniata</taxon>
        <taxon>Vertebrata</taxon>
        <taxon>Euteleostomi</taxon>
        <taxon>Actinopterygii</taxon>
        <taxon>Neopterygii</taxon>
        <taxon>Teleostei</taxon>
        <taxon>Neoteleostei</taxon>
        <taxon>Acanthomorphata</taxon>
        <taxon>Eupercaria</taxon>
        <taxon>Labriformes</taxon>
        <taxon>Labridae</taxon>
        <taxon>Xyrichtys</taxon>
    </lineage>
</organism>
<evidence type="ECO:0000313" key="3">
    <source>
        <dbReference type="Proteomes" id="UP001178508"/>
    </source>
</evidence>
<protein>
    <submittedName>
        <fullName evidence="2">Uncharacterized protein LOC117819697</fullName>
    </submittedName>
</protein>
<dbReference type="AlphaFoldDB" id="A0AAV1GZ26"/>
<reference evidence="2" key="1">
    <citation type="submission" date="2023-08" db="EMBL/GenBank/DDBJ databases">
        <authorList>
            <person name="Alioto T."/>
            <person name="Alioto T."/>
            <person name="Gomez Garrido J."/>
        </authorList>
    </citation>
    <scope>NUCLEOTIDE SEQUENCE</scope>
</reference>
<keyword evidence="3" id="KW-1185">Reference proteome</keyword>
<keyword evidence="1" id="KW-1133">Transmembrane helix</keyword>
<feature type="transmembrane region" description="Helical" evidence="1">
    <location>
        <begin position="89"/>
        <end position="114"/>
    </location>
</feature>
<feature type="transmembrane region" description="Helical" evidence="1">
    <location>
        <begin position="52"/>
        <end position="69"/>
    </location>
</feature>
<keyword evidence="1" id="KW-0472">Membrane</keyword>
<evidence type="ECO:0000313" key="2">
    <source>
        <dbReference type="EMBL" id="CAJ1079042.1"/>
    </source>
</evidence>
<sequence>MPRLKKGFPQRLITVFTHAVSSVLLIGVYFMVQYLFDKDFVCSCKKGEYLNGLLYIFLPPVILAWLVNITKPIHRRRIFSLWCFQRGNVFLSSILNFPIDYVSLGVIWITAVFFDGDWYLCIRTNLDPSQTGIPCRSNLTDKESRIKDDIKATSLNIGLGIMCSLISLWFIYEQIRNCYVRSKICNGRCCSNLSPLPYYRGVYEDLLDEKVSSHLKTKLSEIAEKRAEAICEPFLEKIEAQELQMDNSEDENRSDIKALGAWWNISEFDFHLENSKSRGNT</sequence>
<feature type="transmembrane region" description="Helical" evidence="1">
    <location>
        <begin position="152"/>
        <end position="172"/>
    </location>
</feature>
<dbReference type="EMBL" id="OY660881">
    <property type="protein sequence ID" value="CAJ1079042.1"/>
    <property type="molecule type" value="Genomic_DNA"/>
</dbReference>
<gene>
    <name evidence="2" type="ORF">XNOV1_A010267</name>
</gene>
<accession>A0AAV1GZ26</accession>
<keyword evidence="1" id="KW-0812">Transmembrane</keyword>
<name>A0AAV1GZ26_XYRNO</name>